<accession>A0A5M6HK47</accession>
<evidence type="ECO:0000313" key="7">
    <source>
        <dbReference type="EMBL" id="KAA5596253.1"/>
    </source>
</evidence>
<dbReference type="GO" id="GO:0110001">
    <property type="term" value="C:toxin-antitoxin complex"/>
    <property type="evidence" value="ECO:0007669"/>
    <property type="project" value="InterPro"/>
</dbReference>
<proteinExistence type="predicted"/>
<dbReference type="InterPro" id="IPR051813">
    <property type="entry name" value="HepT_RNase_toxin"/>
</dbReference>
<organism evidence="7 8">
    <name type="scientific">Blastochloris sulfoviridis</name>
    <dbReference type="NCBI Taxonomy" id="50712"/>
    <lineage>
        <taxon>Bacteria</taxon>
        <taxon>Pseudomonadati</taxon>
        <taxon>Pseudomonadota</taxon>
        <taxon>Alphaproteobacteria</taxon>
        <taxon>Hyphomicrobiales</taxon>
        <taxon>Blastochloridaceae</taxon>
        <taxon>Blastochloris</taxon>
    </lineage>
</organism>
<keyword evidence="4" id="KW-0547">Nucleotide-binding</keyword>
<name>A0A5M6HK47_9HYPH</name>
<dbReference type="GO" id="GO:0004540">
    <property type="term" value="F:RNA nuclease activity"/>
    <property type="evidence" value="ECO:0007669"/>
    <property type="project" value="InterPro"/>
</dbReference>
<dbReference type="EMBL" id="VWPL01000045">
    <property type="protein sequence ID" value="KAA5596253.1"/>
    <property type="molecule type" value="Genomic_DNA"/>
</dbReference>
<dbReference type="OrthoDB" id="4829434at2"/>
<reference evidence="7 8" key="1">
    <citation type="submission" date="2019-09" db="EMBL/GenBank/DDBJ databases">
        <title>Draft Whole-Genome sequence of Blastochloris sulfoviridis DSM 729.</title>
        <authorList>
            <person name="Meyer T.E."/>
            <person name="Kyndt J.A."/>
        </authorList>
    </citation>
    <scope>NUCLEOTIDE SEQUENCE [LARGE SCALE GENOMIC DNA]</scope>
    <source>
        <strain evidence="7 8">DSM 729</strain>
    </source>
</reference>
<evidence type="ECO:0000256" key="4">
    <source>
        <dbReference type="ARBA" id="ARBA00022741"/>
    </source>
</evidence>
<evidence type="ECO:0000256" key="2">
    <source>
        <dbReference type="ARBA" id="ARBA00022649"/>
    </source>
</evidence>
<dbReference type="PANTHER" id="PTHR34139:SF1">
    <property type="entry name" value="RNASE MJ1380-RELATED"/>
    <property type="match status" value="1"/>
</dbReference>
<sequence length="138" mass="15110">MSSSCRSTSPGWHASSNGTPSMPTDRPAVRFQDIIEAIDSIRAYVGDMEPADLVEHTLVLDGVAYCLLRISEAAMKLGPAADTLAPGQPWPQIRTVGNWLRHRYDGVDIEIVRRIVWHDLDGLRAACARALETLGEQG</sequence>
<gene>
    <name evidence="7" type="ORF">F1193_15895</name>
</gene>
<dbReference type="Pfam" id="PF01934">
    <property type="entry name" value="HepT-like"/>
    <property type="match status" value="1"/>
</dbReference>
<dbReference type="PANTHER" id="PTHR34139">
    <property type="entry name" value="UPF0331 PROTEIN MJ0127"/>
    <property type="match status" value="1"/>
</dbReference>
<keyword evidence="5" id="KW-0378">Hydrolase</keyword>
<keyword evidence="3" id="KW-0540">Nuclease</keyword>
<evidence type="ECO:0000313" key="8">
    <source>
        <dbReference type="Proteomes" id="UP000323886"/>
    </source>
</evidence>
<protein>
    <submittedName>
        <fullName evidence="7">DUF86 domain-containing protein</fullName>
    </submittedName>
</protein>
<evidence type="ECO:0000256" key="6">
    <source>
        <dbReference type="SAM" id="MobiDB-lite"/>
    </source>
</evidence>
<dbReference type="InterPro" id="IPR008201">
    <property type="entry name" value="HepT-like"/>
</dbReference>
<evidence type="ECO:0000256" key="5">
    <source>
        <dbReference type="ARBA" id="ARBA00022801"/>
    </source>
</evidence>
<evidence type="ECO:0000256" key="1">
    <source>
        <dbReference type="ARBA" id="ARBA00022553"/>
    </source>
</evidence>
<keyword evidence="1" id="KW-0597">Phosphoprotein</keyword>
<comment type="caution">
    <text evidence="7">The sequence shown here is derived from an EMBL/GenBank/DDBJ whole genome shotgun (WGS) entry which is preliminary data.</text>
</comment>
<feature type="region of interest" description="Disordered" evidence="6">
    <location>
        <begin position="1"/>
        <end position="26"/>
    </location>
</feature>
<dbReference type="Proteomes" id="UP000323886">
    <property type="component" value="Unassembled WGS sequence"/>
</dbReference>
<feature type="compositionally biased region" description="Polar residues" evidence="6">
    <location>
        <begin position="1"/>
        <end position="22"/>
    </location>
</feature>
<evidence type="ECO:0000256" key="3">
    <source>
        <dbReference type="ARBA" id="ARBA00022722"/>
    </source>
</evidence>
<dbReference type="AlphaFoldDB" id="A0A5M6HK47"/>
<dbReference type="GO" id="GO:0016787">
    <property type="term" value="F:hydrolase activity"/>
    <property type="evidence" value="ECO:0007669"/>
    <property type="project" value="UniProtKB-KW"/>
</dbReference>
<keyword evidence="2" id="KW-1277">Toxin-antitoxin system</keyword>
<dbReference type="GO" id="GO:0000166">
    <property type="term" value="F:nucleotide binding"/>
    <property type="evidence" value="ECO:0007669"/>
    <property type="project" value="UniProtKB-KW"/>
</dbReference>
<keyword evidence="8" id="KW-1185">Reference proteome</keyword>